<dbReference type="GO" id="GO:0003677">
    <property type="term" value="F:DNA binding"/>
    <property type="evidence" value="ECO:0007669"/>
    <property type="project" value="InterPro"/>
</dbReference>
<accession>A0A517Z4A7</accession>
<dbReference type="GO" id="GO:0006281">
    <property type="term" value="P:DNA repair"/>
    <property type="evidence" value="ECO:0007669"/>
    <property type="project" value="InterPro"/>
</dbReference>
<dbReference type="SMART" id="SM00278">
    <property type="entry name" value="HhH1"/>
    <property type="match status" value="2"/>
</dbReference>
<name>A0A517Z4A7_9PLAN</name>
<evidence type="ECO:0000313" key="3">
    <source>
        <dbReference type="EMBL" id="QDU37306.1"/>
    </source>
</evidence>
<keyword evidence="4" id="KW-1185">Reference proteome</keyword>
<proteinExistence type="predicted"/>
<feature type="domain" description="Helix-hairpin-helix DNA-binding motif class 1" evidence="2">
    <location>
        <begin position="122"/>
        <end position="141"/>
    </location>
</feature>
<feature type="domain" description="Helix-hairpin-helix DNA-binding motif class 1" evidence="2">
    <location>
        <begin position="152"/>
        <end position="171"/>
    </location>
</feature>
<dbReference type="SUPFAM" id="SSF47781">
    <property type="entry name" value="RuvA domain 2-like"/>
    <property type="match status" value="1"/>
</dbReference>
<protein>
    <submittedName>
        <fullName evidence="3">ComE operon protein 1</fullName>
    </submittedName>
</protein>
<reference evidence="3 4" key="1">
    <citation type="submission" date="2019-02" db="EMBL/GenBank/DDBJ databases">
        <title>Deep-cultivation of Planctomycetes and their phenomic and genomic characterization uncovers novel biology.</title>
        <authorList>
            <person name="Wiegand S."/>
            <person name="Jogler M."/>
            <person name="Boedeker C."/>
            <person name="Pinto D."/>
            <person name="Vollmers J."/>
            <person name="Rivas-Marin E."/>
            <person name="Kohn T."/>
            <person name="Peeters S.H."/>
            <person name="Heuer A."/>
            <person name="Rast P."/>
            <person name="Oberbeckmann S."/>
            <person name="Bunk B."/>
            <person name="Jeske O."/>
            <person name="Meyerdierks A."/>
            <person name="Storesund J.E."/>
            <person name="Kallscheuer N."/>
            <person name="Luecker S."/>
            <person name="Lage O.M."/>
            <person name="Pohl T."/>
            <person name="Merkel B.J."/>
            <person name="Hornburger P."/>
            <person name="Mueller R.-W."/>
            <person name="Bruemmer F."/>
            <person name="Labrenz M."/>
            <person name="Spormann A.M."/>
            <person name="Op den Camp H."/>
            <person name="Overmann J."/>
            <person name="Amann R."/>
            <person name="Jetten M.S.M."/>
            <person name="Mascher T."/>
            <person name="Medema M.H."/>
            <person name="Devos D.P."/>
            <person name="Kaster A.-K."/>
            <person name="Ovreas L."/>
            <person name="Rohde M."/>
            <person name="Galperin M.Y."/>
            <person name="Jogler C."/>
        </authorList>
    </citation>
    <scope>NUCLEOTIDE SEQUENCE [LARGE SCALE GENOMIC DNA]</scope>
    <source>
        <strain evidence="3 4">Mal4</strain>
    </source>
</reference>
<feature type="compositionally biased region" description="Low complexity" evidence="1">
    <location>
        <begin position="43"/>
        <end position="52"/>
    </location>
</feature>
<dbReference type="Proteomes" id="UP000320496">
    <property type="component" value="Chromosome"/>
</dbReference>
<dbReference type="OrthoDB" id="9790239at2"/>
<evidence type="ECO:0000313" key="4">
    <source>
        <dbReference type="Proteomes" id="UP000320496"/>
    </source>
</evidence>
<dbReference type="PANTHER" id="PTHR21180:SF32">
    <property type="entry name" value="ENDONUCLEASE_EXONUCLEASE_PHOSPHATASE FAMILY DOMAIN-CONTAINING PROTEIN 1"/>
    <property type="match status" value="1"/>
</dbReference>
<feature type="compositionally biased region" description="Low complexity" evidence="1">
    <location>
        <begin position="12"/>
        <end position="29"/>
    </location>
</feature>
<dbReference type="EMBL" id="CP036275">
    <property type="protein sequence ID" value="QDU37306.1"/>
    <property type="molecule type" value="Genomic_DNA"/>
</dbReference>
<gene>
    <name evidence="3" type="primary">comEA</name>
    <name evidence="3" type="ORF">Mal4_16160</name>
</gene>
<dbReference type="InterPro" id="IPR010994">
    <property type="entry name" value="RuvA_2-like"/>
</dbReference>
<dbReference type="InterPro" id="IPR051675">
    <property type="entry name" value="Endo/Exo/Phosphatase_dom_1"/>
</dbReference>
<dbReference type="Pfam" id="PF12836">
    <property type="entry name" value="HHH_3"/>
    <property type="match status" value="1"/>
</dbReference>
<dbReference type="InterPro" id="IPR003583">
    <property type="entry name" value="Hlx-hairpin-Hlx_DNA-bd_motif"/>
</dbReference>
<evidence type="ECO:0000259" key="2">
    <source>
        <dbReference type="SMART" id="SM00278"/>
    </source>
</evidence>
<evidence type="ECO:0000256" key="1">
    <source>
        <dbReference type="SAM" id="MobiDB-lite"/>
    </source>
</evidence>
<dbReference type="Gene3D" id="1.10.150.320">
    <property type="entry name" value="Photosystem II 12 kDa extrinsic protein"/>
    <property type="match status" value="1"/>
</dbReference>
<dbReference type="AlphaFoldDB" id="A0A517Z4A7"/>
<sequence>MNGPHDSTADQAEVPATAVTSTTEETVPPDASAATEPATDVPAAASTGDAASDLDGAGDADVFLGMSAGDRVFTLTCVVLGCLLLLVHWARQEGAGLEPVEIERLDPAAYNYRVDANSATWVELMLLEGIGEQLARRIVADREQSGPFASVDDLERVRGIGPKTLARIRPGLQCLPPESFEPEETP</sequence>
<organism evidence="3 4">
    <name type="scientific">Maioricimonas rarisocia</name>
    <dbReference type="NCBI Taxonomy" id="2528026"/>
    <lineage>
        <taxon>Bacteria</taxon>
        <taxon>Pseudomonadati</taxon>
        <taxon>Planctomycetota</taxon>
        <taxon>Planctomycetia</taxon>
        <taxon>Planctomycetales</taxon>
        <taxon>Planctomycetaceae</taxon>
        <taxon>Maioricimonas</taxon>
    </lineage>
</organism>
<feature type="region of interest" description="Disordered" evidence="1">
    <location>
        <begin position="1"/>
        <end position="52"/>
    </location>
</feature>
<dbReference type="KEGG" id="mri:Mal4_16160"/>
<dbReference type="PANTHER" id="PTHR21180">
    <property type="entry name" value="ENDONUCLEASE/EXONUCLEASE/PHOSPHATASE FAMILY DOMAIN-CONTAINING PROTEIN 1"/>
    <property type="match status" value="1"/>
</dbReference>